<dbReference type="RefSeq" id="WP_301893517.1">
    <property type="nucleotide sequence ID" value="NZ_BAAABW010000028.1"/>
</dbReference>
<dbReference type="Proteomes" id="UP001500063">
    <property type="component" value="Unassembled WGS sequence"/>
</dbReference>
<reference evidence="1 2" key="1">
    <citation type="journal article" date="2019" name="Int. J. Syst. Evol. Microbiol.">
        <title>The Global Catalogue of Microorganisms (GCM) 10K type strain sequencing project: providing services to taxonomists for standard genome sequencing and annotation.</title>
        <authorList>
            <consortium name="The Broad Institute Genomics Platform"/>
            <consortium name="The Broad Institute Genome Sequencing Center for Infectious Disease"/>
            <person name="Wu L."/>
            <person name="Ma J."/>
        </authorList>
    </citation>
    <scope>NUCLEOTIDE SEQUENCE [LARGE SCALE GENOMIC DNA]</scope>
    <source>
        <strain evidence="1 2">JCM 4565</strain>
    </source>
</reference>
<organism evidence="1 2">
    <name type="scientific">Streptomyces blastmyceticus</name>
    <dbReference type="NCBI Taxonomy" id="68180"/>
    <lineage>
        <taxon>Bacteria</taxon>
        <taxon>Bacillati</taxon>
        <taxon>Actinomycetota</taxon>
        <taxon>Actinomycetes</taxon>
        <taxon>Kitasatosporales</taxon>
        <taxon>Streptomycetaceae</taxon>
        <taxon>Streptomyces</taxon>
    </lineage>
</organism>
<comment type="caution">
    <text evidence="1">The sequence shown here is derived from an EMBL/GenBank/DDBJ whole genome shotgun (WGS) entry which is preliminary data.</text>
</comment>
<keyword evidence="2" id="KW-1185">Reference proteome</keyword>
<sequence length="197" mass="21806">MRTQTAHTTPTRLDLTAFANNTGITTEDRLSDGAFNIWGNTFPAEELPAGGEITVDGIPFRFPAPAAGAPDNVRCAGQLLELPAGRYDWIHVLAAAERRTEDFVQLHYADGSVDPEWLRISDFWPQTGARFGESAAFSCTRLHYPRHVQRTMGPTIWRQRVPVTRQRELTALTLPDNPAIHVFAMTLAPTTPPEAAE</sequence>
<proteinExistence type="predicted"/>
<dbReference type="EMBL" id="BAAABW010000028">
    <property type="protein sequence ID" value="GAA0371369.1"/>
    <property type="molecule type" value="Genomic_DNA"/>
</dbReference>
<evidence type="ECO:0000313" key="1">
    <source>
        <dbReference type="EMBL" id="GAA0371369.1"/>
    </source>
</evidence>
<gene>
    <name evidence="1" type="ORF">GCM10010319_56790</name>
</gene>
<accession>A0ABN0XSF7</accession>
<evidence type="ECO:0000313" key="2">
    <source>
        <dbReference type="Proteomes" id="UP001500063"/>
    </source>
</evidence>
<name>A0ABN0XSF7_9ACTN</name>
<protein>
    <submittedName>
        <fullName evidence="1">Uncharacterized protein</fullName>
    </submittedName>
</protein>